<dbReference type="PANTHER" id="PTHR41878">
    <property type="entry name" value="LEXA REPRESSOR-RELATED"/>
    <property type="match status" value="1"/>
</dbReference>
<accession>A0A482W8M9</accession>
<reference evidence="2 3" key="1">
    <citation type="submission" date="2017-03" db="EMBL/GenBank/DDBJ databases">
        <title>Genome of the blue death feigning beetle - Asbolus verrucosus.</title>
        <authorList>
            <person name="Rider S.D."/>
        </authorList>
    </citation>
    <scope>NUCLEOTIDE SEQUENCE [LARGE SCALE GENOMIC DNA]</scope>
    <source>
        <strain evidence="2">Butters</strain>
        <tissue evidence="2">Head and leg muscle</tissue>
    </source>
</reference>
<feature type="domain" description="Plasmid pRiA4b Orf3-like" evidence="1">
    <location>
        <begin position="39"/>
        <end position="221"/>
    </location>
</feature>
<organism evidence="2 3">
    <name type="scientific">Asbolus verrucosus</name>
    <name type="common">Desert ironclad beetle</name>
    <dbReference type="NCBI Taxonomy" id="1661398"/>
    <lineage>
        <taxon>Eukaryota</taxon>
        <taxon>Metazoa</taxon>
        <taxon>Ecdysozoa</taxon>
        <taxon>Arthropoda</taxon>
        <taxon>Hexapoda</taxon>
        <taxon>Insecta</taxon>
        <taxon>Pterygota</taxon>
        <taxon>Neoptera</taxon>
        <taxon>Endopterygota</taxon>
        <taxon>Coleoptera</taxon>
        <taxon>Polyphaga</taxon>
        <taxon>Cucujiformia</taxon>
        <taxon>Tenebrionidae</taxon>
        <taxon>Pimeliinae</taxon>
        <taxon>Asbolus</taxon>
    </lineage>
</organism>
<dbReference type="PANTHER" id="PTHR41878:SF1">
    <property type="entry name" value="TNPR PROTEIN"/>
    <property type="match status" value="1"/>
</dbReference>
<dbReference type="AlphaFoldDB" id="A0A482W8M9"/>
<evidence type="ECO:0000313" key="2">
    <source>
        <dbReference type="EMBL" id="RZC41464.1"/>
    </source>
</evidence>
<feature type="domain" description="Plasmid pRiA4b Orf3-like" evidence="1">
    <location>
        <begin position="251"/>
        <end position="436"/>
    </location>
</feature>
<evidence type="ECO:0000259" key="1">
    <source>
        <dbReference type="Pfam" id="PF07929"/>
    </source>
</evidence>
<dbReference type="SUPFAM" id="SSF159941">
    <property type="entry name" value="MM3350-like"/>
    <property type="match status" value="2"/>
</dbReference>
<feature type="non-terminal residue" evidence="2">
    <location>
        <position position="437"/>
    </location>
</feature>
<dbReference type="Gene3D" id="3.10.290.30">
    <property type="entry name" value="MM3350-like"/>
    <property type="match status" value="2"/>
</dbReference>
<proteinExistence type="predicted"/>
<dbReference type="InterPro" id="IPR012912">
    <property type="entry name" value="Plasmid_pRiA4b_Orf3-like"/>
</dbReference>
<dbReference type="EMBL" id="QDEB01016860">
    <property type="protein sequence ID" value="RZC41464.1"/>
    <property type="molecule type" value="Genomic_DNA"/>
</dbReference>
<name>A0A482W8M9_ASBVE</name>
<dbReference type="OrthoDB" id="407198at2759"/>
<protein>
    <submittedName>
        <fullName evidence="2">PRiA4 ORF3 domain containing protein</fullName>
    </submittedName>
</protein>
<evidence type="ECO:0000313" key="3">
    <source>
        <dbReference type="Proteomes" id="UP000292052"/>
    </source>
</evidence>
<gene>
    <name evidence="2" type="ORF">BDFB_007428</name>
</gene>
<dbReference type="InterPro" id="IPR024047">
    <property type="entry name" value="MM3350-like_sf"/>
</dbReference>
<comment type="caution">
    <text evidence="2">The sequence shown here is derived from an EMBL/GenBank/DDBJ whole genome shotgun (WGS) entry which is preliminary data.</text>
</comment>
<dbReference type="STRING" id="1661398.A0A482W8M9"/>
<keyword evidence="3" id="KW-1185">Reference proteome</keyword>
<sequence length="437" mass="50182">MTVNSVSVASKLELPEGTTFDSDISDELSDADNETTEVVLQLKISLKYVYPAIWRRILICSDDTFHDLHCHIQEVMMGWLDRHRHQFNTKSNELVVPTDPYDDDDAFYNFITAADFKEYETKVSKFLSKVGDSVVYLYDFNSKWQHTVVVEKILSKKTNLRYPICLAGRRACPPEGCGGVTGYHHLLEVWGNPQHEEYQDLINNWLQNVSPNFDPDRFDLDAPFSNTITEPSEGPSTSSELAKSKVVEGSVLQLHITLKYITPAIWRRLQVINTDSFDDLHWYLQEAMGWSSSHSHQFIIRKPGSTSTIFIVSGHMKETFDPSGCCVNTLKDTGVRLCQFLVHLDDTILYEYDLSDSWIHEIVVEKILPPPGPRHFYPKCLGGKRACPPEDCGGAFGYTHLLDVMCDPDHIEYDELITEWLWKYHPDFDPETFDRKQ</sequence>
<dbReference type="Proteomes" id="UP000292052">
    <property type="component" value="Unassembled WGS sequence"/>
</dbReference>
<dbReference type="Pfam" id="PF07929">
    <property type="entry name" value="PRiA4_ORF3"/>
    <property type="match status" value="2"/>
</dbReference>